<name>A0ABW8TW86_9CLOT</name>
<keyword evidence="3" id="KW-1185">Reference proteome</keyword>
<sequence length="324" mass="36992">MEEFTIALLIDSDNIGAKYIDSILGELAKYGKVTIRRMYGDWSKDRLKPWLEKSSQFSLTPIMQSNDTPRKNASDIGLVIDAMDILYSGKVNGFCIVSSDADFNKLAKRLRESGNLVIGIGEQKTPEAFRASCEKFISLDIIDEETDIEDVKLDTVPHNNDSNQKYLEEKSFTPKSVIEKSIFNMVLDSGMDSMDLGEIGQRINNMFPDFDVRNYNYTKLSELLKEFNNLFLNNKENKYWVSIRMITAENIREIKNTIVMIFNKKRISKMNIGELKKELSNDIPNLDMMVKNSGVTKFTVFLDKKVDIIKISGNNAELIKKADV</sequence>
<reference evidence="2 3" key="1">
    <citation type="submission" date="2024-11" db="EMBL/GenBank/DDBJ databases">
        <authorList>
            <person name="Heng Y.C."/>
            <person name="Lim A.C.H."/>
            <person name="Lee J.K.Y."/>
            <person name="Kittelmann S."/>
        </authorList>
    </citation>
    <scope>NUCLEOTIDE SEQUENCE [LARGE SCALE GENOMIC DNA]</scope>
    <source>
        <strain evidence="2 3">WILCCON 0202</strain>
    </source>
</reference>
<gene>
    <name evidence="2" type="ORF">ACJDUH_14965</name>
</gene>
<dbReference type="Pfam" id="PF01936">
    <property type="entry name" value="NYN"/>
    <property type="match status" value="1"/>
</dbReference>
<evidence type="ECO:0000259" key="1">
    <source>
        <dbReference type="PROSITE" id="PS51644"/>
    </source>
</evidence>
<dbReference type="Gene3D" id="3.30.420.610">
    <property type="entry name" value="LOTUS domain-like"/>
    <property type="match status" value="1"/>
</dbReference>
<evidence type="ECO:0000313" key="3">
    <source>
        <dbReference type="Proteomes" id="UP001623661"/>
    </source>
</evidence>
<dbReference type="Proteomes" id="UP001623661">
    <property type="component" value="Unassembled WGS sequence"/>
</dbReference>
<dbReference type="PANTHER" id="PTHR35811">
    <property type="entry name" value="SLR1870 PROTEIN"/>
    <property type="match status" value="1"/>
</dbReference>
<dbReference type="RefSeq" id="WP_406766012.1">
    <property type="nucleotide sequence ID" value="NZ_JBJHZY010000003.1"/>
</dbReference>
<dbReference type="PROSITE" id="PS51644">
    <property type="entry name" value="HTH_OST"/>
    <property type="match status" value="1"/>
</dbReference>
<evidence type="ECO:0000313" key="2">
    <source>
        <dbReference type="EMBL" id="MFL0269388.1"/>
    </source>
</evidence>
<dbReference type="InterPro" id="IPR041966">
    <property type="entry name" value="LOTUS-like"/>
</dbReference>
<dbReference type="Gene3D" id="3.40.50.1010">
    <property type="entry name" value="5'-nuclease"/>
    <property type="match status" value="1"/>
</dbReference>
<protein>
    <submittedName>
        <fullName evidence="2">NYN domain-containing protein</fullName>
    </submittedName>
</protein>
<dbReference type="InterPro" id="IPR021139">
    <property type="entry name" value="NYN"/>
</dbReference>
<accession>A0ABW8TW86</accession>
<dbReference type="CDD" id="cd11297">
    <property type="entry name" value="PIN_LabA-like_N_1"/>
    <property type="match status" value="1"/>
</dbReference>
<dbReference type="InterPro" id="IPR025605">
    <property type="entry name" value="OST-HTH/LOTUS_dom"/>
</dbReference>
<dbReference type="CDD" id="cd10146">
    <property type="entry name" value="LabA_like_C"/>
    <property type="match status" value="1"/>
</dbReference>
<comment type="caution">
    <text evidence="2">The sequence shown here is derived from an EMBL/GenBank/DDBJ whole genome shotgun (WGS) entry which is preliminary data.</text>
</comment>
<proteinExistence type="predicted"/>
<dbReference type="PANTHER" id="PTHR35811:SF1">
    <property type="entry name" value="HTH OST-TYPE DOMAIN-CONTAINING PROTEIN"/>
    <property type="match status" value="1"/>
</dbReference>
<feature type="domain" description="HTH OST-type" evidence="1">
    <location>
        <begin position="174"/>
        <end position="247"/>
    </location>
</feature>
<organism evidence="2 3">
    <name type="scientific">Candidatus Clostridium radicumherbarum</name>
    <dbReference type="NCBI Taxonomy" id="3381662"/>
    <lineage>
        <taxon>Bacteria</taxon>
        <taxon>Bacillati</taxon>
        <taxon>Bacillota</taxon>
        <taxon>Clostridia</taxon>
        <taxon>Eubacteriales</taxon>
        <taxon>Clostridiaceae</taxon>
        <taxon>Clostridium</taxon>
    </lineage>
</organism>
<dbReference type="EMBL" id="JBJHZY010000003">
    <property type="protein sequence ID" value="MFL0269388.1"/>
    <property type="molecule type" value="Genomic_DNA"/>
</dbReference>
<dbReference type="Pfam" id="PF12872">
    <property type="entry name" value="OST-HTH"/>
    <property type="match status" value="1"/>
</dbReference>